<evidence type="ECO:0000313" key="3">
    <source>
        <dbReference type="Proteomes" id="UP000765509"/>
    </source>
</evidence>
<name>A0A9Q3KUW6_9BASI</name>
<protein>
    <submittedName>
        <fullName evidence="2">Uncharacterized protein</fullName>
    </submittedName>
</protein>
<feature type="region of interest" description="Disordered" evidence="1">
    <location>
        <begin position="1"/>
        <end position="28"/>
    </location>
</feature>
<evidence type="ECO:0000313" key="2">
    <source>
        <dbReference type="EMBL" id="MBW0587504.1"/>
    </source>
</evidence>
<gene>
    <name evidence="2" type="ORF">O181_127219</name>
</gene>
<dbReference type="AlphaFoldDB" id="A0A9Q3KUW6"/>
<keyword evidence="3" id="KW-1185">Reference proteome</keyword>
<evidence type="ECO:0000256" key="1">
    <source>
        <dbReference type="SAM" id="MobiDB-lite"/>
    </source>
</evidence>
<feature type="compositionally biased region" description="Basic and acidic residues" evidence="1">
    <location>
        <begin position="158"/>
        <end position="170"/>
    </location>
</feature>
<dbReference type="EMBL" id="AVOT02127321">
    <property type="protein sequence ID" value="MBW0587504.1"/>
    <property type="molecule type" value="Genomic_DNA"/>
</dbReference>
<sequence length="181" mass="21296">MENALNQLKEIKNKIKEQQRPRIQDQEEKTQIKDFIQKIKELTEEVLPQSKTGQVLKQKNQSRYPKDNLPPFSQKHVTYAPAQNIPKHYFKFYYCLEEGNSVNRFNSLFEDQNEKCVSRKGGGFLFPNWLRVATDGKISPKKLVEDFAKEQEDLTKIRKENEAKESKLQPKEVNLIQAKKN</sequence>
<comment type="caution">
    <text evidence="2">The sequence shown here is derived from an EMBL/GenBank/DDBJ whole genome shotgun (WGS) entry which is preliminary data.</text>
</comment>
<dbReference type="Proteomes" id="UP000765509">
    <property type="component" value="Unassembled WGS sequence"/>
</dbReference>
<feature type="region of interest" description="Disordered" evidence="1">
    <location>
        <begin position="50"/>
        <end position="71"/>
    </location>
</feature>
<feature type="compositionally biased region" description="Polar residues" evidence="1">
    <location>
        <begin position="50"/>
        <end position="63"/>
    </location>
</feature>
<proteinExistence type="predicted"/>
<feature type="compositionally biased region" description="Basic and acidic residues" evidence="1">
    <location>
        <begin position="9"/>
        <end position="28"/>
    </location>
</feature>
<dbReference type="OrthoDB" id="2504984at2759"/>
<reference evidence="2" key="1">
    <citation type="submission" date="2021-03" db="EMBL/GenBank/DDBJ databases">
        <title>Draft genome sequence of rust myrtle Austropuccinia psidii MF-1, a brazilian biotype.</title>
        <authorList>
            <person name="Quecine M.C."/>
            <person name="Pachon D.M.R."/>
            <person name="Bonatelli M.L."/>
            <person name="Correr F.H."/>
            <person name="Franceschini L.M."/>
            <person name="Leite T.F."/>
            <person name="Margarido G.R.A."/>
            <person name="Almeida C.A."/>
            <person name="Ferrarezi J.A."/>
            <person name="Labate C.A."/>
        </authorList>
    </citation>
    <scope>NUCLEOTIDE SEQUENCE</scope>
    <source>
        <strain evidence="2">MF-1</strain>
    </source>
</reference>
<feature type="region of interest" description="Disordered" evidence="1">
    <location>
        <begin position="158"/>
        <end position="181"/>
    </location>
</feature>
<organism evidence="2 3">
    <name type="scientific">Austropuccinia psidii MF-1</name>
    <dbReference type="NCBI Taxonomy" id="1389203"/>
    <lineage>
        <taxon>Eukaryota</taxon>
        <taxon>Fungi</taxon>
        <taxon>Dikarya</taxon>
        <taxon>Basidiomycota</taxon>
        <taxon>Pucciniomycotina</taxon>
        <taxon>Pucciniomycetes</taxon>
        <taxon>Pucciniales</taxon>
        <taxon>Sphaerophragmiaceae</taxon>
        <taxon>Austropuccinia</taxon>
    </lineage>
</organism>
<accession>A0A9Q3KUW6</accession>